<evidence type="ECO:0000256" key="3">
    <source>
        <dbReference type="ARBA" id="ARBA00025649"/>
    </source>
</evidence>
<keyword evidence="4" id="KW-0285">Flavoprotein</keyword>
<dbReference type="EMBL" id="SDWV01000019">
    <property type="protein sequence ID" value="RYC05927.1"/>
    <property type="molecule type" value="Genomic_DNA"/>
</dbReference>
<evidence type="ECO:0000313" key="7">
    <source>
        <dbReference type="Proteomes" id="UP000291101"/>
    </source>
</evidence>
<evidence type="ECO:0000313" key="6">
    <source>
        <dbReference type="EMBL" id="RYC05927.1"/>
    </source>
</evidence>
<dbReference type="GO" id="GO:0050660">
    <property type="term" value="F:flavin adenine dinucleotide binding"/>
    <property type="evidence" value="ECO:0007669"/>
    <property type="project" value="InterPro"/>
</dbReference>
<name>A0A4V1RNI0_9ACTN</name>
<comment type="subunit">
    <text evidence="2">Heterodimer of an alpha and a beta subunit.</text>
</comment>
<feature type="binding site" evidence="4">
    <location>
        <position position="205"/>
    </location>
    <ligand>
        <name>FAD</name>
        <dbReference type="ChEBI" id="CHEBI:57692"/>
    </ligand>
</feature>
<dbReference type="InterPro" id="IPR014730">
    <property type="entry name" value="ETF_a/b_N"/>
</dbReference>
<dbReference type="InterPro" id="IPR014729">
    <property type="entry name" value="Rossmann-like_a/b/a_fold"/>
</dbReference>
<feature type="domain" description="Electron transfer flavoprotein alpha/beta-subunit N-terminal" evidence="5">
    <location>
        <begin position="4"/>
        <end position="184"/>
    </location>
</feature>
<dbReference type="RefSeq" id="WP_129428063.1">
    <property type="nucleotide sequence ID" value="NZ_SDWV01000019.1"/>
</dbReference>
<evidence type="ECO:0000256" key="4">
    <source>
        <dbReference type="PIRSR" id="PIRSR000089-1"/>
    </source>
</evidence>
<dbReference type="OrthoDB" id="9770286at2"/>
<comment type="similarity">
    <text evidence="1">Belongs to the ETF alpha-subunit/FixB family.</text>
</comment>
<dbReference type="Gene3D" id="3.40.50.1220">
    <property type="entry name" value="TPP-binding domain"/>
    <property type="match status" value="1"/>
</dbReference>
<keyword evidence="4" id="KW-0274">FAD</keyword>
<dbReference type="SUPFAM" id="SSF52402">
    <property type="entry name" value="Adenine nucleotide alpha hydrolases-like"/>
    <property type="match status" value="1"/>
</dbReference>
<dbReference type="InterPro" id="IPR014731">
    <property type="entry name" value="ETF_asu_C"/>
</dbReference>
<feature type="binding site" evidence="4">
    <location>
        <begin position="261"/>
        <end position="268"/>
    </location>
    <ligand>
        <name>FAD</name>
        <dbReference type="ChEBI" id="CHEBI:57692"/>
    </ligand>
</feature>
<evidence type="ECO:0000259" key="5">
    <source>
        <dbReference type="SMART" id="SM00893"/>
    </source>
</evidence>
<comment type="caution">
    <text evidence="6">The sequence shown here is derived from an EMBL/GenBank/DDBJ whole genome shotgun (WGS) entry which is preliminary data.</text>
</comment>
<comment type="cofactor">
    <cofactor evidence="4">
        <name>FAD</name>
        <dbReference type="ChEBI" id="CHEBI:57692"/>
    </cofactor>
    <text evidence="4">Binds 1 FAD per dimer.</text>
</comment>
<comment type="function">
    <text evidence="3">The electron transfer flavoprotein serves as a specific electron acceptor for other dehydrogenases. It transfers the electrons to the main respiratory chain via ETF-ubiquinone oxidoreductase (ETF dehydrogenase).</text>
</comment>
<sequence length="312" mass="31926">MPRTLVVAEVIDGRVSAATAEAVAAAVSLGGEVIVAVAGPDTAAEAALLSYQGVDSIVTVTVPGSDRDHEQMAQVVCALVADVAPDLVLAGFTIRSTAWAAAAAHQADMGFASDVVAIARGTDGVSVTRSIYDGRVHAGFAFAAGRPVLALLRPSVWTAAELGATPETRALDVVLTQSRVRSVEFRPPSADVDLTSSDVVISVGRGVGSEENIAVFADIARRLGAALGASRPIIDSGWLPSAHQVGQTGVTVKPRVYVALGISGALHHLAGMQNSKTIVAVNIDQDAPIFGFADVGAVADIHQVAEQMQALL</sequence>
<dbReference type="PIRSF" id="PIRSF000089">
    <property type="entry name" value="Electra_flavoP_a"/>
    <property type="match status" value="1"/>
</dbReference>
<reference evidence="6 7" key="1">
    <citation type="submission" date="2019-01" db="EMBL/GenBank/DDBJ databases">
        <title>Novel species of Nocardioides.</title>
        <authorList>
            <person name="Liu Q."/>
            <person name="X Y.-H."/>
        </authorList>
    </citation>
    <scope>NUCLEOTIDE SEQUENCE [LARGE SCALE GENOMIC DNA]</scope>
    <source>
        <strain evidence="6 7">HLT2-9</strain>
    </source>
</reference>
<protein>
    <submittedName>
        <fullName evidence="6">Electron transfer flavoprotein subunit alpha/FixB family protein</fullName>
    </submittedName>
</protein>
<dbReference type="InterPro" id="IPR029035">
    <property type="entry name" value="DHS-like_NAD/FAD-binding_dom"/>
</dbReference>
<feature type="binding site" evidence="4">
    <location>
        <begin position="300"/>
        <end position="301"/>
    </location>
    <ligand>
        <name>FAD</name>
        <dbReference type="ChEBI" id="CHEBI:57692"/>
    </ligand>
</feature>
<dbReference type="GO" id="GO:0009055">
    <property type="term" value="F:electron transfer activity"/>
    <property type="evidence" value="ECO:0007669"/>
    <property type="project" value="InterPro"/>
</dbReference>
<dbReference type="InterPro" id="IPR001308">
    <property type="entry name" value="ETF_a/FixB"/>
</dbReference>
<dbReference type="Gene3D" id="3.40.50.620">
    <property type="entry name" value="HUPs"/>
    <property type="match status" value="1"/>
</dbReference>
<dbReference type="Pfam" id="PF00766">
    <property type="entry name" value="ETF_alpha"/>
    <property type="match status" value="1"/>
</dbReference>
<feature type="binding site" evidence="4">
    <location>
        <begin position="244"/>
        <end position="248"/>
    </location>
    <ligand>
        <name>FAD</name>
        <dbReference type="ChEBI" id="CHEBI:57692"/>
    </ligand>
</feature>
<evidence type="ECO:0000256" key="1">
    <source>
        <dbReference type="ARBA" id="ARBA00005817"/>
    </source>
</evidence>
<dbReference type="GO" id="GO:0033539">
    <property type="term" value="P:fatty acid beta-oxidation using acyl-CoA dehydrogenase"/>
    <property type="evidence" value="ECO:0007669"/>
    <property type="project" value="TreeGrafter"/>
</dbReference>
<dbReference type="PANTHER" id="PTHR43153">
    <property type="entry name" value="ELECTRON TRANSFER FLAVOPROTEIN ALPHA"/>
    <property type="match status" value="1"/>
</dbReference>
<gene>
    <name evidence="6" type="ORF">EUA94_16885</name>
</gene>
<dbReference type="Proteomes" id="UP000291101">
    <property type="component" value="Unassembled WGS sequence"/>
</dbReference>
<dbReference type="AlphaFoldDB" id="A0A4V1RNI0"/>
<dbReference type="PANTHER" id="PTHR43153:SF1">
    <property type="entry name" value="ELECTRON TRANSFER FLAVOPROTEIN SUBUNIT ALPHA, MITOCHONDRIAL"/>
    <property type="match status" value="1"/>
</dbReference>
<dbReference type="Pfam" id="PF01012">
    <property type="entry name" value="ETF"/>
    <property type="match status" value="1"/>
</dbReference>
<dbReference type="SMART" id="SM00893">
    <property type="entry name" value="ETF"/>
    <property type="match status" value="1"/>
</dbReference>
<dbReference type="SUPFAM" id="SSF52467">
    <property type="entry name" value="DHS-like NAD/FAD-binding domain"/>
    <property type="match status" value="1"/>
</dbReference>
<proteinExistence type="inferred from homology"/>
<feature type="binding site" evidence="4">
    <location>
        <position position="282"/>
    </location>
    <ligand>
        <name>FAD</name>
        <dbReference type="ChEBI" id="CHEBI:57692"/>
    </ligand>
</feature>
<feature type="binding site" evidence="4">
    <location>
        <begin position="230"/>
        <end position="231"/>
    </location>
    <ligand>
        <name>FAD</name>
        <dbReference type="ChEBI" id="CHEBI:57692"/>
    </ligand>
</feature>
<evidence type="ECO:0000256" key="2">
    <source>
        <dbReference type="ARBA" id="ARBA00011355"/>
    </source>
</evidence>
<organism evidence="6 7">
    <name type="scientific">Nocardioides zhouii</name>
    <dbReference type="NCBI Taxonomy" id="1168729"/>
    <lineage>
        <taxon>Bacteria</taxon>
        <taxon>Bacillati</taxon>
        <taxon>Actinomycetota</taxon>
        <taxon>Actinomycetes</taxon>
        <taxon>Propionibacteriales</taxon>
        <taxon>Nocardioidaceae</taxon>
        <taxon>Nocardioides</taxon>
    </lineage>
</organism>
<accession>A0A4V1RNI0</accession>
<keyword evidence="7" id="KW-1185">Reference proteome</keyword>